<dbReference type="Pfam" id="PF13692">
    <property type="entry name" value="Glyco_trans_1_4"/>
    <property type="match status" value="1"/>
</dbReference>
<evidence type="ECO:0000313" key="3">
    <source>
        <dbReference type="Proteomes" id="UP000282311"/>
    </source>
</evidence>
<evidence type="ECO:0000313" key="2">
    <source>
        <dbReference type="EMBL" id="RKN85656.1"/>
    </source>
</evidence>
<protein>
    <submittedName>
        <fullName evidence="2">Glycosyltransferase</fullName>
    </submittedName>
</protein>
<accession>A0A3B0CPN9</accession>
<evidence type="ECO:0000259" key="1">
    <source>
        <dbReference type="Pfam" id="PF13439"/>
    </source>
</evidence>
<reference evidence="2 3" key="1">
    <citation type="journal article" date="2007" name="Int. J. Syst. Evol. Microbiol.">
        <title>Paenibacillus ginsengarvi sp. nov., isolated from soil from ginseng cultivation.</title>
        <authorList>
            <person name="Yoon M.H."/>
            <person name="Ten L.N."/>
            <person name="Im W.T."/>
        </authorList>
    </citation>
    <scope>NUCLEOTIDE SEQUENCE [LARGE SCALE GENOMIC DNA]</scope>
    <source>
        <strain evidence="2 3">KCTC 13059</strain>
    </source>
</reference>
<dbReference type="EMBL" id="RBAH01000004">
    <property type="protein sequence ID" value="RKN85656.1"/>
    <property type="molecule type" value="Genomic_DNA"/>
</dbReference>
<organism evidence="2 3">
    <name type="scientific">Paenibacillus ginsengarvi</name>
    <dbReference type="NCBI Taxonomy" id="400777"/>
    <lineage>
        <taxon>Bacteria</taxon>
        <taxon>Bacillati</taxon>
        <taxon>Bacillota</taxon>
        <taxon>Bacilli</taxon>
        <taxon>Bacillales</taxon>
        <taxon>Paenibacillaceae</taxon>
        <taxon>Paenibacillus</taxon>
    </lineage>
</organism>
<dbReference type="SUPFAM" id="SSF53756">
    <property type="entry name" value="UDP-Glycosyltransferase/glycogen phosphorylase"/>
    <property type="match status" value="1"/>
</dbReference>
<gene>
    <name evidence="2" type="ORF">D7M11_08240</name>
</gene>
<dbReference type="OrthoDB" id="9804196at2"/>
<dbReference type="Gene3D" id="3.40.50.2000">
    <property type="entry name" value="Glycogen Phosphorylase B"/>
    <property type="match status" value="2"/>
</dbReference>
<dbReference type="CDD" id="cd03807">
    <property type="entry name" value="GT4_WbnK-like"/>
    <property type="match status" value="1"/>
</dbReference>
<dbReference type="Proteomes" id="UP000282311">
    <property type="component" value="Unassembled WGS sequence"/>
</dbReference>
<dbReference type="Pfam" id="PF13439">
    <property type="entry name" value="Glyco_transf_4"/>
    <property type="match status" value="1"/>
</dbReference>
<dbReference type="InterPro" id="IPR028098">
    <property type="entry name" value="Glyco_trans_4-like_N"/>
</dbReference>
<proteinExistence type="predicted"/>
<keyword evidence="2" id="KW-0808">Transferase</keyword>
<dbReference type="AlphaFoldDB" id="A0A3B0CPN9"/>
<dbReference type="GO" id="GO:0016740">
    <property type="term" value="F:transferase activity"/>
    <property type="evidence" value="ECO:0007669"/>
    <property type="project" value="UniProtKB-KW"/>
</dbReference>
<dbReference type="RefSeq" id="WP_120746678.1">
    <property type="nucleotide sequence ID" value="NZ_RBAH01000004.1"/>
</dbReference>
<dbReference type="PANTHER" id="PTHR12526:SF630">
    <property type="entry name" value="GLYCOSYLTRANSFERASE"/>
    <property type="match status" value="1"/>
</dbReference>
<dbReference type="PANTHER" id="PTHR12526">
    <property type="entry name" value="GLYCOSYLTRANSFERASE"/>
    <property type="match status" value="1"/>
</dbReference>
<feature type="domain" description="Glycosyltransferase subfamily 4-like N-terminal" evidence="1">
    <location>
        <begin position="16"/>
        <end position="175"/>
    </location>
</feature>
<name>A0A3B0CPN9_9BACL</name>
<comment type="caution">
    <text evidence="2">The sequence shown here is derived from an EMBL/GenBank/DDBJ whole genome shotgun (WGS) entry which is preliminary data.</text>
</comment>
<sequence length="388" mass="43546">MKRFKITHIITGLYAGGAEAMLYKLLSKTDMERFEPSVISLMDKGVYGEKIERLGVPLFTVNMPSGLMLPHHWWRLVQIVKRVKPDLLQGWMYHGNLACHLTLRHVPVVWNIRGSHCDLRALKASTATVVWLGGKLSRLPVKIINNSMESVKQHSQLLGYPEEKFQVIPNGFDTDTFKASESARRKIRSELGIPNDAFCIGLIARYHPLKDHATFLKAAARLLEMTRSDNVYFLLVGWDVDYKNRALKEMIEQLRLDNRVLLLGGRSDIPEVTASLDIATLCSTSEGFPNVIGEAMSCEVPCVVTNVGDCAWIVGETGVVVPAGKSEELAQGLKLIYEADSRSRSLKGMRARQRVQNMFSLNSVVERYESLYEDILLVGNRRQSVGST</sequence>
<keyword evidence="3" id="KW-1185">Reference proteome</keyword>